<proteinExistence type="predicted"/>
<keyword evidence="3" id="KW-0677">Repeat</keyword>
<organism evidence="5 6">
    <name type="scientific">Flavobacterium psychrotolerans</name>
    <dbReference type="NCBI Taxonomy" id="2169410"/>
    <lineage>
        <taxon>Bacteria</taxon>
        <taxon>Pseudomonadati</taxon>
        <taxon>Bacteroidota</taxon>
        <taxon>Flavobacteriia</taxon>
        <taxon>Flavobacteriales</taxon>
        <taxon>Flavobacteriaceae</taxon>
        <taxon>Flavobacterium</taxon>
    </lineage>
</organism>
<dbReference type="AlphaFoldDB" id="A0A2U1JI40"/>
<dbReference type="OrthoDB" id="3179827at2"/>
<reference evidence="5 6" key="1">
    <citation type="submission" date="2018-04" db="EMBL/GenBank/DDBJ databases">
        <title>Flavobacterium sp. nov., isolated from glacier ice.</title>
        <authorList>
            <person name="Liu Q."/>
            <person name="Xin Y.-H."/>
        </authorList>
    </citation>
    <scope>NUCLEOTIDE SEQUENCE [LARGE SCALE GENOMIC DNA]</scope>
    <source>
        <strain evidence="5 6">RB1R5</strain>
    </source>
</reference>
<protein>
    <recommendedName>
        <fullName evidence="4">Secretion system C-terminal sorting domain-containing protein</fullName>
    </recommendedName>
</protein>
<keyword evidence="1" id="KW-0433">Leucine-rich repeat</keyword>
<evidence type="ECO:0000259" key="4">
    <source>
        <dbReference type="Pfam" id="PF18962"/>
    </source>
</evidence>
<dbReference type="PANTHER" id="PTHR47566:SF1">
    <property type="entry name" value="PROTEIN NUD1"/>
    <property type="match status" value="1"/>
</dbReference>
<dbReference type="InterPro" id="IPR032675">
    <property type="entry name" value="LRR_dom_sf"/>
</dbReference>
<evidence type="ECO:0000256" key="3">
    <source>
        <dbReference type="ARBA" id="ARBA00022737"/>
    </source>
</evidence>
<dbReference type="InterPro" id="IPR026444">
    <property type="entry name" value="Secre_tail"/>
</dbReference>
<keyword evidence="6" id="KW-1185">Reference proteome</keyword>
<dbReference type="PANTHER" id="PTHR47566">
    <property type="match status" value="1"/>
</dbReference>
<dbReference type="Gene3D" id="3.80.10.10">
    <property type="entry name" value="Ribonuclease Inhibitor"/>
    <property type="match status" value="1"/>
</dbReference>
<evidence type="ECO:0000313" key="6">
    <source>
        <dbReference type="Proteomes" id="UP000245449"/>
    </source>
</evidence>
<evidence type="ECO:0000256" key="2">
    <source>
        <dbReference type="ARBA" id="ARBA00022729"/>
    </source>
</evidence>
<dbReference type="Pfam" id="PF18962">
    <property type="entry name" value="Por_Secre_tail"/>
    <property type="match status" value="1"/>
</dbReference>
<keyword evidence="2" id="KW-0732">Signal</keyword>
<dbReference type="NCBIfam" id="TIGR04183">
    <property type="entry name" value="Por_Secre_tail"/>
    <property type="match status" value="1"/>
</dbReference>
<comment type="caution">
    <text evidence="5">The sequence shown here is derived from an EMBL/GenBank/DDBJ whole genome shotgun (WGS) entry which is preliminary data.</text>
</comment>
<dbReference type="GO" id="GO:0035591">
    <property type="term" value="F:signaling adaptor activity"/>
    <property type="evidence" value="ECO:0007669"/>
    <property type="project" value="TreeGrafter"/>
</dbReference>
<name>A0A2U1JI40_9FLAO</name>
<evidence type="ECO:0000256" key="1">
    <source>
        <dbReference type="ARBA" id="ARBA00022614"/>
    </source>
</evidence>
<feature type="domain" description="Secretion system C-terminal sorting" evidence="4">
    <location>
        <begin position="343"/>
        <end position="411"/>
    </location>
</feature>
<evidence type="ECO:0000313" key="5">
    <source>
        <dbReference type="EMBL" id="PWA04568.1"/>
    </source>
</evidence>
<dbReference type="SUPFAM" id="SSF52058">
    <property type="entry name" value="L domain-like"/>
    <property type="match status" value="1"/>
</dbReference>
<gene>
    <name evidence="5" type="ORF">DB895_10815</name>
</gene>
<dbReference type="Proteomes" id="UP000245449">
    <property type="component" value="Unassembled WGS sequence"/>
</dbReference>
<sequence length="413" mass="45330">MIFWNFIKKAIRRIFLRSLSRGNVKILCLPLTVKNNKYQPMKTKLHFLLLLFIIGIYSAKAKYTSIPDVNFEQALIDQGIDSGVIDHKVLTANISGLTDLDVSGSSIAYLTGIQDFVALTNLYCEFNQLVSLDLSGLTDLRTLFCNSNQLTSLNVSGLTILKELDCYDNPLVSLNVGGLQALTYLDCQKNQLASLNVSGLTNLQLLYCNNNLLTNLNVNGLTALTTIDCRYNELTSLDVSGLTSLGALDCQKNQLTNLNVSGLTKLWGLICNENQLTSLDVRGLTNLGELICHFNPPLSCIQVDNVTTANAENQWYKDATASYSTNCALATSNPQITPHAVTVFPNPAKEVLNIKSNSMILQTEMYDTNGRTVLSSTQNSENVVLNISALANGLYLLKLTTDEGSSIHKIVKR</sequence>
<dbReference type="EMBL" id="QCZI01000013">
    <property type="protein sequence ID" value="PWA04568.1"/>
    <property type="molecule type" value="Genomic_DNA"/>
</dbReference>
<dbReference type="InterPro" id="IPR052574">
    <property type="entry name" value="CDIRP"/>
</dbReference>
<accession>A0A2U1JI40</accession>